<accession>A0ABW8B5P6</accession>
<evidence type="ECO:0000313" key="7">
    <source>
        <dbReference type="EMBL" id="MFI7869466.1"/>
    </source>
</evidence>
<comment type="caution">
    <text evidence="4">Lacks conserved residue(s) required for the propagation of feature annotation.</text>
</comment>
<protein>
    <recommendedName>
        <fullName evidence="4">Probable serine hydroxymethyltransferase</fullName>
        <shortName evidence="4">SHMT</shortName>
        <shortName evidence="4">Serine methylase</shortName>
        <ecNumber evidence="4">2.1.2.1</ecNumber>
    </recommendedName>
</protein>
<dbReference type="InterPro" id="IPR001085">
    <property type="entry name" value="Ser_HO-MeTrfase"/>
</dbReference>
<dbReference type="GO" id="GO:0004372">
    <property type="term" value="F:glycine hydroxymethyltransferase activity"/>
    <property type="evidence" value="ECO:0007669"/>
    <property type="project" value="UniProtKB-EC"/>
</dbReference>
<comment type="cofactor">
    <cofactor evidence="1 4">
        <name>pyridoxal 5'-phosphate</name>
        <dbReference type="ChEBI" id="CHEBI:597326"/>
    </cofactor>
</comment>
<dbReference type="InterPro" id="IPR039429">
    <property type="entry name" value="SHMT-like_dom"/>
</dbReference>
<comment type="pathway">
    <text evidence="4">One-carbon metabolism; tetrahydrofolate interconversion.</text>
</comment>
<dbReference type="EMBL" id="JBITPR010000011">
    <property type="protein sequence ID" value="MFI7869466.1"/>
    <property type="molecule type" value="Genomic_DNA"/>
</dbReference>
<dbReference type="InterPro" id="IPR049943">
    <property type="entry name" value="Ser_HO-MeTrfase-like"/>
</dbReference>
<reference evidence="7 8" key="1">
    <citation type="submission" date="2024-07" db="EMBL/GenBank/DDBJ databases">
        <title>Whole genome sequencing of Prodigiosin pigment-producing Streptomyces salinarius isolated from rhizosphere soil of Arachis hypogaea.</title>
        <authorList>
            <person name="Vidhya A."/>
            <person name="Ramya S."/>
        </authorList>
    </citation>
    <scope>NUCLEOTIDE SEQUENCE [LARGE SCALE GENOMIC DNA]</scope>
    <source>
        <strain evidence="7 8">VRMG2420</strain>
    </source>
</reference>
<dbReference type="CDD" id="cd00378">
    <property type="entry name" value="SHMT"/>
    <property type="match status" value="1"/>
</dbReference>
<dbReference type="Pfam" id="PF00464">
    <property type="entry name" value="SHMT"/>
    <property type="match status" value="1"/>
</dbReference>
<dbReference type="NCBIfam" id="NF000586">
    <property type="entry name" value="PRK00011.1"/>
    <property type="match status" value="1"/>
</dbReference>
<organism evidence="7 8">
    <name type="scientific">Streptomyces salinarius</name>
    <dbReference type="NCBI Taxonomy" id="2762598"/>
    <lineage>
        <taxon>Bacteria</taxon>
        <taxon>Bacillati</taxon>
        <taxon>Actinomycetota</taxon>
        <taxon>Actinomycetes</taxon>
        <taxon>Kitasatosporales</taxon>
        <taxon>Streptomycetaceae</taxon>
        <taxon>Streptomyces</taxon>
    </lineage>
</organism>
<feature type="region of interest" description="Disordered" evidence="5">
    <location>
        <begin position="433"/>
        <end position="452"/>
    </location>
</feature>
<sequence>MDWETGAGRMRPAFEDDAVFALLAEEERRQRDTLQMVAAASTAPWQVLWCNGSVLTNVTGEGYPGRRYHSGCGVFDRLEELACRRARDVFGASFANVQPHSGTNANLAALRALLPRGGKVLSMSLKAGGHLSHGARASVTSTLYGVHHYGVTRDGLIDLEEVRTLALGLRPDVVICGGSAYPRELDFAAFRKIADEAGAALLADVSHIAGLVAAGLHPSPVPYAHLVTTSTYKQLAGPRGGLVLGGTNVPDPGELERRVGAAVFPGVQGTPAPHSIAAKAWAFGHVATPDFHAMCRRIVTAARAVAEVFADHGYALVGSGTDTHMVLADLRGTGTTGWVAEKALESCGVLVNRNVVPEDTLPAAVAGGLRIGTNTLAARGGDAEHARRAAELIVGVLGSVESHGPTSYTLPPAARALARRRVAEICGELRDVPAGPGPLSPTTTNVQEVMQP</sequence>
<dbReference type="Gene3D" id="3.40.640.10">
    <property type="entry name" value="Type I PLP-dependent aspartate aminotransferase-like (Major domain)"/>
    <property type="match status" value="1"/>
</dbReference>
<dbReference type="Gene3D" id="3.90.1150.10">
    <property type="entry name" value="Aspartate Aminotransferase, domain 1"/>
    <property type="match status" value="1"/>
</dbReference>
<keyword evidence="4" id="KW-0963">Cytoplasm</keyword>
<comment type="subunit">
    <text evidence="4">Homodimer.</text>
</comment>
<evidence type="ECO:0000256" key="4">
    <source>
        <dbReference type="HAMAP-Rule" id="MF_00051"/>
    </source>
</evidence>
<dbReference type="PANTHER" id="PTHR11680">
    <property type="entry name" value="SERINE HYDROXYMETHYLTRANSFERASE"/>
    <property type="match status" value="1"/>
</dbReference>
<dbReference type="InterPro" id="IPR015421">
    <property type="entry name" value="PyrdxlP-dep_Trfase_major"/>
</dbReference>
<keyword evidence="8" id="KW-1185">Reference proteome</keyword>
<proteinExistence type="inferred from homology"/>
<evidence type="ECO:0000256" key="3">
    <source>
        <dbReference type="ARBA" id="ARBA00022898"/>
    </source>
</evidence>
<feature type="binding site" evidence="4">
    <location>
        <position position="125"/>
    </location>
    <ligand>
        <name>(6S)-5,6,7,8-tetrahydrofolate</name>
        <dbReference type="ChEBI" id="CHEBI:57453"/>
    </ligand>
</feature>
<dbReference type="EC" id="2.1.2.1" evidence="4"/>
<comment type="caution">
    <text evidence="7">The sequence shown here is derived from an EMBL/GenBank/DDBJ whole genome shotgun (WGS) entry which is preliminary data.</text>
</comment>
<feature type="domain" description="Serine hydroxymethyltransferase-like" evidence="6">
    <location>
        <begin position="15"/>
        <end position="392"/>
    </location>
</feature>
<keyword evidence="3 4" id="KW-0663">Pyridoxal phosphate</keyword>
<dbReference type="Proteomes" id="UP001614264">
    <property type="component" value="Unassembled WGS sequence"/>
</dbReference>
<dbReference type="InterPro" id="IPR015424">
    <property type="entry name" value="PyrdxlP-dep_Trfase"/>
</dbReference>
<evidence type="ECO:0000256" key="2">
    <source>
        <dbReference type="ARBA" id="ARBA00006376"/>
    </source>
</evidence>
<evidence type="ECO:0000256" key="5">
    <source>
        <dbReference type="SAM" id="MobiDB-lite"/>
    </source>
</evidence>
<keyword evidence="4" id="KW-0554">One-carbon metabolism</keyword>
<dbReference type="PANTHER" id="PTHR11680:SF35">
    <property type="entry name" value="SERINE HYDROXYMETHYLTRANSFERASE 1"/>
    <property type="match status" value="1"/>
</dbReference>
<feature type="binding site" evidence="4">
    <location>
        <begin position="129"/>
        <end position="131"/>
    </location>
    <ligand>
        <name>(6S)-5,6,7,8-tetrahydrofolate</name>
        <dbReference type="ChEBI" id="CHEBI:57453"/>
    </ligand>
</feature>
<evidence type="ECO:0000256" key="1">
    <source>
        <dbReference type="ARBA" id="ARBA00001933"/>
    </source>
</evidence>
<feature type="compositionally biased region" description="Polar residues" evidence="5">
    <location>
        <begin position="440"/>
        <end position="452"/>
    </location>
</feature>
<dbReference type="RefSeq" id="WP_399590795.1">
    <property type="nucleotide sequence ID" value="NZ_JBITPR010000011.1"/>
</dbReference>
<comment type="subcellular location">
    <subcellularLocation>
        <location evidence="4">Cytoplasm</location>
    </subcellularLocation>
</comment>
<gene>
    <name evidence="4 7" type="primary">glyA</name>
    <name evidence="7" type="ORF">AB4829_02525</name>
</gene>
<dbReference type="PIRSF" id="PIRSF000412">
    <property type="entry name" value="SHMT"/>
    <property type="match status" value="1"/>
</dbReference>
<comment type="catalytic activity">
    <reaction evidence="4">
        <text>(6R)-5,10-methylene-5,6,7,8-tetrahydrofolate + glycine + H2O = (6S)-5,6,7,8-tetrahydrofolate + L-serine</text>
        <dbReference type="Rhea" id="RHEA:15481"/>
        <dbReference type="ChEBI" id="CHEBI:15377"/>
        <dbReference type="ChEBI" id="CHEBI:15636"/>
        <dbReference type="ChEBI" id="CHEBI:33384"/>
        <dbReference type="ChEBI" id="CHEBI:57305"/>
        <dbReference type="ChEBI" id="CHEBI:57453"/>
        <dbReference type="EC" id="2.1.2.1"/>
    </reaction>
</comment>
<dbReference type="InterPro" id="IPR015422">
    <property type="entry name" value="PyrdxlP-dep_Trfase_small"/>
</dbReference>
<dbReference type="HAMAP" id="MF_00051">
    <property type="entry name" value="SHMT"/>
    <property type="match status" value="1"/>
</dbReference>
<name>A0ABW8B5P6_9ACTN</name>
<evidence type="ECO:0000313" key="8">
    <source>
        <dbReference type="Proteomes" id="UP001614264"/>
    </source>
</evidence>
<evidence type="ECO:0000259" key="6">
    <source>
        <dbReference type="Pfam" id="PF00464"/>
    </source>
</evidence>
<comment type="function">
    <text evidence="4">Catalyzes the reversible interconversion of serine and glycine with tetrahydrofolate (THF) serving as the one-carbon carrier. This reaction serves as the major source of one-carbon groups required for the biosynthesis of purines, thymidylate, methionine, and other important biomolecules.</text>
</comment>
<keyword evidence="4 7" id="KW-0808">Transferase</keyword>
<feature type="modified residue" description="N6-(pyridoxal phosphate)lysine" evidence="4">
    <location>
        <position position="233"/>
    </location>
</feature>
<comment type="similarity">
    <text evidence="2 4">Belongs to the SHMT family.</text>
</comment>
<dbReference type="SUPFAM" id="SSF53383">
    <property type="entry name" value="PLP-dependent transferases"/>
    <property type="match status" value="1"/>
</dbReference>